<evidence type="ECO:0000313" key="4">
    <source>
        <dbReference type="Proteomes" id="UP001153954"/>
    </source>
</evidence>
<organism evidence="3 4">
    <name type="scientific">Euphydryas editha</name>
    <name type="common">Edith's checkerspot</name>
    <dbReference type="NCBI Taxonomy" id="104508"/>
    <lineage>
        <taxon>Eukaryota</taxon>
        <taxon>Metazoa</taxon>
        <taxon>Ecdysozoa</taxon>
        <taxon>Arthropoda</taxon>
        <taxon>Hexapoda</taxon>
        <taxon>Insecta</taxon>
        <taxon>Pterygota</taxon>
        <taxon>Neoptera</taxon>
        <taxon>Endopterygota</taxon>
        <taxon>Lepidoptera</taxon>
        <taxon>Glossata</taxon>
        <taxon>Ditrysia</taxon>
        <taxon>Papilionoidea</taxon>
        <taxon>Nymphalidae</taxon>
        <taxon>Nymphalinae</taxon>
        <taxon>Euphydryas</taxon>
    </lineage>
</organism>
<dbReference type="AlphaFoldDB" id="A0AAU9V108"/>
<accession>A0AAU9V108</accession>
<dbReference type="SUPFAM" id="SSF55785">
    <property type="entry name" value="PYP-like sensor domain (PAS domain)"/>
    <property type="match status" value="2"/>
</dbReference>
<gene>
    <name evidence="3" type="ORF">EEDITHA_LOCUS18335</name>
</gene>
<dbReference type="PANTHER" id="PTHR23042">
    <property type="entry name" value="CIRCADIAN PROTEIN CLOCK/ARNT/BMAL/PAS"/>
    <property type="match status" value="1"/>
</dbReference>
<protein>
    <recommendedName>
        <fullName evidence="2">PAS domain-containing protein</fullName>
    </recommendedName>
</protein>
<evidence type="ECO:0000259" key="2">
    <source>
        <dbReference type="PROSITE" id="PS50112"/>
    </source>
</evidence>
<dbReference type="NCBIfam" id="TIGR00229">
    <property type="entry name" value="sensory_box"/>
    <property type="match status" value="1"/>
</dbReference>
<name>A0AAU9V108_EUPED</name>
<reference evidence="3" key="1">
    <citation type="submission" date="2022-03" db="EMBL/GenBank/DDBJ databases">
        <authorList>
            <person name="Tunstrom K."/>
        </authorList>
    </citation>
    <scope>NUCLEOTIDE SEQUENCE</scope>
</reference>
<comment type="caution">
    <text evidence="3">The sequence shown here is derived from an EMBL/GenBank/DDBJ whole genome shotgun (WGS) entry which is preliminary data.</text>
</comment>
<feature type="region of interest" description="Disordered" evidence="1">
    <location>
        <begin position="434"/>
        <end position="455"/>
    </location>
</feature>
<proteinExistence type="predicted"/>
<dbReference type="CDD" id="cd00130">
    <property type="entry name" value="PAS"/>
    <property type="match status" value="2"/>
</dbReference>
<dbReference type="Gene3D" id="3.30.450.20">
    <property type="entry name" value="PAS domain"/>
    <property type="match status" value="2"/>
</dbReference>
<dbReference type="GO" id="GO:0006355">
    <property type="term" value="P:regulation of DNA-templated transcription"/>
    <property type="evidence" value="ECO:0007669"/>
    <property type="project" value="InterPro"/>
</dbReference>
<dbReference type="Pfam" id="PF14598">
    <property type="entry name" value="PAS_11"/>
    <property type="match status" value="1"/>
</dbReference>
<dbReference type="Pfam" id="PF00989">
    <property type="entry name" value="PAS"/>
    <property type="match status" value="1"/>
</dbReference>
<dbReference type="InterPro" id="IPR050933">
    <property type="entry name" value="Circadian_TF"/>
</dbReference>
<evidence type="ECO:0000256" key="1">
    <source>
        <dbReference type="SAM" id="MobiDB-lite"/>
    </source>
</evidence>
<dbReference type="InterPro" id="IPR013767">
    <property type="entry name" value="PAS_fold"/>
</dbReference>
<evidence type="ECO:0000313" key="3">
    <source>
        <dbReference type="EMBL" id="CAH2103878.1"/>
    </source>
</evidence>
<dbReference type="EMBL" id="CAKOGL010000026">
    <property type="protein sequence ID" value="CAH2103878.1"/>
    <property type="molecule type" value="Genomic_DNA"/>
</dbReference>
<dbReference type="PROSITE" id="PS50112">
    <property type="entry name" value="PAS"/>
    <property type="match status" value="1"/>
</dbReference>
<dbReference type="Proteomes" id="UP001153954">
    <property type="component" value="Unassembled WGS sequence"/>
</dbReference>
<sequence length="590" mass="66878">MQIKVYVMSMFGSSIDRGPEFSPEFTYALLKNLKGFLITTTYKGIIVVVSPNIQDYLGYTELELLGQNIFSIIHKDDHQLLAEELFPKSCTLSSNGQLLIPKEKDAENKVAEDLANERRSFIIRFKKLNHQRSEPSQYVTCHVEGSLRKADRAGARVDQVIHVGRRVRSRGENPFSSGNDIVFVGMVRPTVDTFLTESGLESFKMEYRTRHSIDGEIIQCEQRIALVTGYMTDEVNGVNAMNFMHRDDVRWVVIALREMYDQHRLVGESCYRLMTKNREFIYMRTLGRLDVDTDTKAVRTFVCTNTVVQEEEGKHLIKLMKRKFTLMVNNGEPRDFDDDVKQDDTKESLPVEDPRQLEKVILHLVTNLPSPQPEDTHHSIYANTEPSPSHLAIIPPQRERIQRAIEKSYSVIKNIDMASNRKLKNKTNFRITRSMTQRSVAPKPPKRPQSIPPAPEEEDLTIIDALCLGTCQGPPCTCLSGELSSSNRSISPTEADLYLSLFSEVAPTTSTDTVEDSNNLEHGRITPSDAVLDDNELIKVIERIEAEDGIDISVKNTDELGESERALQKKMADKAAADKIYDFNNDDSVD</sequence>
<keyword evidence="4" id="KW-1185">Reference proteome</keyword>
<dbReference type="SMART" id="SM00091">
    <property type="entry name" value="PAS"/>
    <property type="match status" value="1"/>
</dbReference>
<dbReference type="InterPro" id="IPR035965">
    <property type="entry name" value="PAS-like_dom_sf"/>
</dbReference>
<dbReference type="InterPro" id="IPR000014">
    <property type="entry name" value="PAS"/>
</dbReference>
<feature type="domain" description="PAS" evidence="2">
    <location>
        <begin position="22"/>
        <end position="85"/>
    </location>
</feature>